<proteinExistence type="predicted"/>
<dbReference type="EMBL" id="JACHVS010000001">
    <property type="protein sequence ID" value="MBB2994328.1"/>
    <property type="molecule type" value="Genomic_DNA"/>
</dbReference>
<dbReference type="AlphaFoldDB" id="A0A839QDP7"/>
<feature type="transmembrane region" description="Helical" evidence="1">
    <location>
        <begin position="120"/>
        <end position="140"/>
    </location>
</feature>
<keyword evidence="1" id="KW-0472">Membrane</keyword>
<accession>A0A839QDP7</accession>
<evidence type="ECO:0000313" key="3">
    <source>
        <dbReference type="Proteomes" id="UP000523000"/>
    </source>
</evidence>
<dbReference type="Proteomes" id="UP000523000">
    <property type="component" value="Unassembled WGS sequence"/>
</dbReference>
<evidence type="ECO:0008006" key="4">
    <source>
        <dbReference type="Google" id="ProtNLM"/>
    </source>
</evidence>
<keyword evidence="1" id="KW-1133">Transmembrane helix</keyword>
<sequence>MEDRSLRAVRGWIGALFSTSLAAASHTLADGQLPPLPILGLVLVVSAAICTALTGLAHSGRRTTLAVLLSQGTYHLLFSLVGHAPANGMLLDAGPHAGHSMQLTGAAVAFMSDSPATMGLAAAWMPLGHVLAALATISVLRRGEAAVLALLFALLLRRPASVLFARPTLITARPRPVIETRLEGPVDLVFTLGALLRRGPPLRPAF</sequence>
<evidence type="ECO:0000313" key="2">
    <source>
        <dbReference type="EMBL" id="MBB2994328.1"/>
    </source>
</evidence>
<name>A0A839QDP7_9MICC</name>
<keyword evidence="3" id="KW-1185">Reference proteome</keyword>
<organism evidence="2 3">
    <name type="scientific">Paeniglutamicibacter cryotolerans</name>
    <dbReference type="NCBI Taxonomy" id="670079"/>
    <lineage>
        <taxon>Bacteria</taxon>
        <taxon>Bacillati</taxon>
        <taxon>Actinomycetota</taxon>
        <taxon>Actinomycetes</taxon>
        <taxon>Micrococcales</taxon>
        <taxon>Micrococcaceae</taxon>
        <taxon>Paeniglutamicibacter</taxon>
    </lineage>
</organism>
<comment type="caution">
    <text evidence="2">The sequence shown here is derived from an EMBL/GenBank/DDBJ whole genome shotgun (WGS) entry which is preliminary data.</text>
</comment>
<feature type="transmembrane region" description="Helical" evidence="1">
    <location>
        <begin position="12"/>
        <end position="29"/>
    </location>
</feature>
<feature type="transmembrane region" description="Helical" evidence="1">
    <location>
        <begin position="35"/>
        <end position="56"/>
    </location>
</feature>
<reference evidence="2 3" key="1">
    <citation type="submission" date="2020-08" db="EMBL/GenBank/DDBJ databases">
        <title>Sequencing the genomes of 1000 actinobacteria strains.</title>
        <authorList>
            <person name="Klenk H.-P."/>
        </authorList>
    </citation>
    <scope>NUCLEOTIDE SEQUENCE [LARGE SCALE GENOMIC DNA]</scope>
    <source>
        <strain evidence="2 3">DSM 22826</strain>
    </source>
</reference>
<protein>
    <recommendedName>
        <fullName evidence="4">Integral membrane protein</fullName>
    </recommendedName>
</protein>
<gene>
    <name evidence="2" type="ORF">E9229_000519</name>
</gene>
<evidence type="ECO:0000256" key="1">
    <source>
        <dbReference type="SAM" id="Phobius"/>
    </source>
</evidence>
<keyword evidence="1" id="KW-0812">Transmembrane</keyword>
<dbReference type="RefSeq" id="WP_183509705.1">
    <property type="nucleotide sequence ID" value="NZ_BAABGK010000031.1"/>
</dbReference>